<dbReference type="SUPFAM" id="SSF56935">
    <property type="entry name" value="Porins"/>
    <property type="match status" value="1"/>
</dbReference>
<name>A0A7Z1AH02_9GAMM</name>
<dbReference type="GO" id="GO:0015288">
    <property type="term" value="F:porin activity"/>
    <property type="evidence" value="ECO:0007669"/>
    <property type="project" value="TreeGrafter"/>
</dbReference>
<keyword evidence="2" id="KW-0813">Transport</keyword>
<dbReference type="InterPro" id="IPR005318">
    <property type="entry name" value="OM_porin_bac"/>
</dbReference>
<evidence type="ECO:0000313" key="4">
    <source>
        <dbReference type="EMBL" id="ODJ89636.1"/>
    </source>
</evidence>
<dbReference type="AlphaFoldDB" id="A0A7Z1AH02"/>
<dbReference type="PANTHER" id="PTHR34596:SF2">
    <property type="entry name" value="CHITOPORIN"/>
    <property type="match status" value="1"/>
</dbReference>
<keyword evidence="5" id="KW-1185">Reference proteome</keyword>
<proteinExistence type="inferred from homology"/>
<evidence type="ECO:0000256" key="3">
    <source>
        <dbReference type="ARBA" id="ARBA00022729"/>
    </source>
</evidence>
<evidence type="ECO:0000313" key="5">
    <source>
        <dbReference type="Proteomes" id="UP000094769"/>
    </source>
</evidence>
<dbReference type="Proteomes" id="UP000094769">
    <property type="component" value="Unassembled WGS sequence"/>
</dbReference>
<dbReference type="OrthoDB" id="784582at2"/>
<sequence>MQKARLTTFGAERVPAGISFVERKRDVNPLLRVVGSQNRVTQPVSCHRNTLLPDSERSLLKRMVQAGLLAGVLFGHSGVTAALAEEGVFGNLRLGVIHAEDETGNETDGSAIGGKLGYISPTWKGLSAGATFYTTGELFDDENGDFFSSENASYAILGEAYIQAEYSNTALRVGRFELDTPHADTDDIRMVPNTFQGLLLSNNDIAGTTLYLTHLDKWAGVDADIPERFRELNGDDGLTAVGAVFEGIEQLTLQGWYYQGSDFAELFYLEGMYETDAFSIGLQIGSQSDDSGGESGPDGDVWGITGSYNLADFTITAAYNDVSGRVTNGFGGGPYFTSADDHTIDGIEDQEATAFGIEYAGVEALAVGVLHVDFDQGANETDYYAVYDLNDHLGLELIYTDMHEDGDFVRLMANYGF</sequence>
<comment type="caution">
    <text evidence="4">The sequence shown here is derived from an EMBL/GenBank/DDBJ whole genome shotgun (WGS) entry which is preliminary data.</text>
</comment>
<dbReference type="GO" id="GO:0016020">
    <property type="term" value="C:membrane"/>
    <property type="evidence" value="ECO:0007669"/>
    <property type="project" value="InterPro"/>
</dbReference>
<evidence type="ECO:0000256" key="1">
    <source>
        <dbReference type="ARBA" id="ARBA00009075"/>
    </source>
</evidence>
<protein>
    <submittedName>
        <fullName evidence="4">Outer membrane porin, OprD family</fullName>
    </submittedName>
</protein>
<keyword evidence="3" id="KW-0732">Signal</keyword>
<dbReference type="InterPro" id="IPR023614">
    <property type="entry name" value="Porin_dom_sf"/>
</dbReference>
<dbReference type="RefSeq" id="WP_083220469.1">
    <property type="nucleotide sequence ID" value="NZ_MARB01000001.1"/>
</dbReference>
<dbReference type="Pfam" id="PF03573">
    <property type="entry name" value="OprD"/>
    <property type="match status" value="1"/>
</dbReference>
<dbReference type="Gene3D" id="2.40.160.10">
    <property type="entry name" value="Porin"/>
    <property type="match status" value="1"/>
</dbReference>
<comment type="similarity">
    <text evidence="1">Belongs to the outer membrane porin (Opr) (TC 1.B.25) family.</text>
</comment>
<accession>A0A7Z1AH02</accession>
<gene>
    <name evidence="4" type="ORF">CODIS_01960</name>
</gene>
<evidence type="ECO:0000256" key="2">
    <source>
        <dbReference type="ARBA" id="ARBA00022448"/>
    </source>
</evidence>
<dbReference type="PANTHER" id="PTHR34596">
    <property type="entry name" value="CHITOPORIN"/>
    <property type="match status" value="1"/>
</dbReference>
<reference evidence="4 5" key="1">
    <citation type="submission" date="2016-06" db="EMBL/GenBank/DDBJ databases">
        <title>Genome sequence of endosymbiont of Candidatus Endolucinida thiodiazotropha.</title>
        <authorList>
            <person name="Poehlein A."/>
            <person name="Koenig S."/>
            <person name="Heiden S.E."/>
            <person name="Thuermer A."/>
            <person name="Voget S."/>
            <person name="Daniel R."/>
            <person name="Markert S."/>
            <person name="Gros O."/>
            <person name="Schweder T."/>
        </authorList>
    </citation>
    <scope>NUCLEOTIDE SEQUENCE [LARGE SCALE GENOMIC DNA]</scope>
    <source>
        <strain evidence="4 5">COS</strain>
    </source>
</reference>
<organism evidence="4 5">
    <name type="scientific">Candidatus Thiodiazotropha endolucinida</name>
    <dbReference type="NCBI Taxonomy" id="1655433"/>
    <lineage>
        <taxon>Bacteria</taxon>
        <taxon>Pseudomonadati</taxon>
        <taxon>Pseudomonadota</taxon>
        <taxon>Gammaproteobacteria</taxon>
        <taxon>Chromatiales</taxon>
        <taxon>Sedimenticolaceae</taxon>
        <taxon>Candidatus Thiodiazotropha</taxon>
    </lineage>
</organism>
<dbReference type="EMBL" id="MARB01000001">
    <property type="protein sequence ID" value="ODJ89636.1"/>
    <property type="molecule type" value="Genomic_DNA"/>
</dbReference>